<dbReference type="SMART" id="SM00091">
    <property type="entry name" value="PAS"/>
    <property type="match status" value="1"/>
</dbReference>
<dbReference type="Gene3D" id="3.20.20.450">
    <property type="entry name" value="EAL domain"/>
    <property type="match status" value="1"/>
</dbReference>
<accession>A0A6S6TEX0</accession>
<dbReference type="Gene3D" id="3.40.50.2300">
    <property type="match status" value="1"/>
</dbReference>
<dbReference type="CDD" id="cd00130">
    <property type="entry name" value="PAS"/>
    <property type="match status" value="1"/>
</dbReference>
<dbReference type="InterPro" id="IPR050706">
    <property type="entry name" value="Cyclic-di-GMP_PDE-like"/>
</dbReference>
<dbReference type="GO" id="GO:0071111">
    <property type="term" value="F:cyclic-guanylate-specific phosphodiesterase activity"/>
    <property type="evidence" value="ECO:0007669"/>
    <property type="project" value="InterPro"/>
</dbReference>
<evidence type="ECO:0000259" key="2">
    <source>
        <dbReference type="PROSITE" id="PS50110"/>
    </source>
</evidence>
<dbReference type="Gene3D" id="3.30.450.20">
    <property type="entry name" value="PAS domain"/>
    <property type="match status" value="1"/>
</dbReference>
<proteinExistence type="predicted"/>
<dbReference type="Pfam" id="PF13426">
    <property type="entry name" value="PAS_9"/>
    <property type="match status" value="1"/>
</dbReference>
<feature type="domain" description="PAS" evidence="3">
    <location>
        <begin position="85"/>
        <end position="137"/>
    </location>
</feature>
<dbReference type="NCBIfam" id="TIGR00229">
    <property type="entry name" value="sensory_box"/>
    <property type="match status" value="1"/>
</dbReference>
<organism evidence="5">
    <name type="scientific">uncultured Sulfurovum sp</name>
    <dbReference type="NCBI Taxonomy" id="269237"/>
    <lineage>
        <taxon>Bacteria</taxon>
        <taxon>Pseudomonadati</taxon>
        <taxon>Campylobacterota</taxon>
        <taxon>Epsilonproteobacteria</taxon>
        <taxon>Campylobacterales</taxon>
        <taxon>Sulfurovaceae</taxon>
        <taxon>Sulfurovum</taxon>
        <taxon>environmental samples</taxon>
    </lineage>
</organism>
<dbReference type="Pfam" id="PF00563">
    <property type="entry name" value="EAL"/>
    <property type="match status" value="1"/>
</dbReference>
<evidence type="ECO:0000313" key="5">
    <source>
        <dbReference type="EMBL" id="CAA6813574.1"/>
    </source>
</evidence>
<dbReference type="InterPro" id="IPR001789">
    <property type="entry name" value="Sig_transdc_resp-reg_receiver"/>
</dbReference>
<evidence type="ECO:0000256" key="1">
    <source>
        <dbReference type="PROSITE-ProRule" id="PRU00169"/>
    </source>
</evidence>
<dbReference type="InterPro" id="IPR000014">
    <property type="entry name" value="PAS"/>
</dbReference>
<dbReference type="PROSITE" id="PS50112">
    <property type="entry name" value="PAS"/>
    <property type="match status" value="1"/>
</dbReference>
<dbReference type="SUPFAM" id="SSF55785">
    <property type="entry name" value="PYP-like sensor domain (PAS domain)"/>
    <property type="match status" value="1"/>
</dbReference>
<dbReference type="AlphaFoldDB" id="A0A6S6TEX0"/>
<feature type="domain" description="Response regulatory" evidence="2">
    <location>
        <begin position="1"/>
        <end position="60"/>
    </location>
</feature>
<gene>
    <name evidence="5" type="ORF">HELGO_WM19783</name>
</gene>
<dbReference type="PROSITE" id="PS50883">
    <property type="entry name" value="EAL"/>
    <property type="match status" value="1"/>
</dbReference>
<dbReference type="PANTHER" id="PTHR33121:SF79">
    <property type="entry name" value="CYCLIC DI-GMP PHOSPHODIESTERASE PDED-RELATED"/>
    <property type="match status" value="1"/>
</dbReference>
<feature type="domain" description="EAL" evidence="4">
    <location>
        <begin position="342"/>
        <end position="585"/>
    </location>
</feature>
<dbReference type="InterPro" id="IPR035965">
    <property type="entry name" value="PAS-like_dom_sf"/>
</dbReference>
<evidence type="ECO:0000259" key="3">
    <source>
        <dbReference type="PROSITE" id="PS50112"/>
    </source>
</evidence>
<name>A0A6S6TEX0_9BACT</name>
<dbReference type="CDD" id="cd01948">
    <property type="entry name" value="EAL"/>
    <property type="match status" value="1"/>
</dbReference>
<dbReference type="PROSITE" id="PS50110">
    <property type="entry name" value="RESPONSE_REGULATORY"/>
    <property type="match status" value="1"/>
</dbReference>
<evidence type="ECO:0000259" key="4">
    <source>
        <dbReference type="PROSITE" id="PS50883"/>
    </source>
</evidence>
<dbReference type="GO" id="GO:0000160">
    <property type="term" value="P:phosphorelay signal transduction system"/>
    <property type="evidence" value="ECO:0007669"/>
    <property type="project" value="InterPro"/>
</dbReference>
<dbReference type="PANTHER" id="PTHR33121">
    <property type="entry name" value="CYCLIC DI-GMP PHOSPHODIESTERASE PDEF"/>
    <property type="match status" value="1"/>
</dbReference>
<dbReference type="SUPFAM" id="SSF52172">
    <property type="entry name" value="CheY-like"/>
    <property type="match status" value="1"/>
</dbReference>
<comment type="caution">
    <text evidence="1">Lacks conserved residue(s) required for the propagation of feature annotation.</text>
</comment>
<sequence>MNGSDFIKMIRDINHEIPIIILSIDISNKVLCDSINYGIQGYLQKPINGTLLLEKINNVKNEIHQKYLTKEYQNITNSSAIISKVNTEGIITYVNEVFCSISGYKKEELIGQSYSILRVQEKSSLFYTILWDKIKNKKEIWNGILKQRNKEEELYYLKTTIQPIIDQNEEIIEFISLSVLVTEMVHPQDQLNDYLKQQKDSILFLIKIEEFKYLEHSFTEKITKKLQQLFANELLRHMPEECGFSKIYLLNKGEFAFVQKYNEDLDEKYIIQTLKRFQRKVNQEKIKIGIVDYSLSIICSLAYGEDSLMNAKIGLKKIFKSKKNFIVANNFLEELTRDANAKLNKFIMLKTAIDSYNIVSHFQPIVNNKTRKIEKYESLVRLIDTENNIVSPYHFLEIAKEGQYYHTITSIVLQNSFQALFYINIDISINLSALDLQDESTRDYFILLLNKYKTEAHRITIELVEDESIQDKQDIQKFIQEVKNYGVKIALDDFGKGFSNFARIQAYQPNYIKIDGSLIRNIEQDSLSRDLVETIVFFAKKQKIKTIAEYVENENIYKILLELGIDYSQGHYFGKAGLLKEFNLR</sequence>
<dbReference type="SMART" id="SM00052">
    <property type="entry name" value="EAL"/>
    <property type="match status" value="1"/>
</dbReference>
<dbReference type="EMBL" id="CACVAP010000072">
    <property type="protein sequence ID" value="CAA6813574.1"/>
    <property type="molecule type" value="Genomic_DNA"/>
</dbReference>
<reference evidence="5" key="1">
    <citation type="submission" date="2020-01" db="EMBL/GenBank/DDBJ databases">
        <authorList>
            <person name="Meier V. D."/>
            <person name="Meier V D."/>
        </authorList>
    </citation>
    <scope>NUCLEOTIDE SEQUENCE</scope>
    <source>
        <strain evidence="5">HLG_WM_MAG_06</strain>
    </source>
</reference>
<dbReference type="InterPro" id="IPR011006">
    <property type="entry name" value="CheY-like_superfamily"/>
</dbReference>
<protein>
    <submittedName>
        <fullName evidence="5">Diguanylate cyclase/phosphodiesterase (GGDEF &amp; EAL domains) with PAS/PAC sensor(S)</fullName>
    </submittedName>
</protein>
<dbReference type="InterPro" id="IPR035919">
    <property type="entry name" value="EAL_sf"/>
</dbReference>
<dbReference type="InterPro" id="IPR001633">
    <property type="entry name" value="EAL_dom"/>
</dbReference>
<dbReference type="SUPFAM" id="SSF141868">
    <property type="entry name" value="EAL domain-like"/>
    <property type="match status" value="1"/>
</dbReference>